<accession>A0A7M4DBJ5</accession>
<evidence type="ECO:0000313" key="3">
    <source>
        <dbReference type="Proteomes" id="UP000285951"/>
    </source>
</evidence>
<name>A0A7M4DBJ5_9BACT</name>
<dbReference type="RefSeq" id="WP_156197367.1">
    <property type="nucleotide sequence ID" value="NZ_QTZN02000074.1"/>
</dbReference>
<comment type="caution">
    <text evidence="1">The sequence shown here is derived from an EMBL/GenBank/DDBJ whole genome shotgun (WGS) entry which is preliminary data.</text>
</comment>
<dbReference type="Proteomes" id="UP000462449">
    <property type="component" value="Unassembled WGS sequence"/>
</dbReference>
<reference evidence="1 4" key="2">
    <citation type="submission" date="2019-12" db="EMBL/GenBank/DDBJ databases">
        <title>Draft genome sequence of Labilibaculum sp. strain 44 isolated from deep waters of Black Sea.</title>
        <authorList>
            <person name="Yadav S."/>
            <person name="Villanueva L."/>
        </authorList>
    </citation>
    <scope>NUCLEOTIDE SEQUENCE [LARGE SCALE GENOMIC DNA]</scope>
    <source>
        <strain evidence="1 4">44</strain>
    </source>
</reference>
<proteinExistence type="predicted"/>
<dbReference type="EMBL" id="QTZN02000074">
    <property type="protein sequence ID" value="MVB09229.1"/>
    <property type="molecule type" value="Genomic_DNA"/>
</dbReference>
<sequence length="242" mass="26538">MTLIKKVSPNSRNGETSALLSLILKTFAKNDWSSDTYLSPIIKDVSATNTSLTEALKRLQAYSQMAEKDNVRDMAIRALFKLVEGYVHIPIAEMQEAALVVENVLNQYGLSIQNEDYAEESADVESLLNDLSKPDVVAAITKLQGVPETVANLDATQKDFENVALQQAEGESVKKDLASASKLKKKGIAAINNNLVGYMNTMAKVNPATYEATAKTMAELIDKNNELVKRRKKTKVADSELV</sequence>
<organism evidence="1 4">
    <name type="scientific">Labilibaculum euxinus</name>
    <dbReference type="NCBI Taxonomy" id="2686357"/>
    <lineage>
        <taxon>Bacteria</taxon>
        <taxon>Pseudomonadati</taxon>
        <taxon>Bacteroidota</taxon>
        <taxon>Bacteroidia</taxon>
        <taxon>Marinilabiliales</taxon>
        <taxon>Marinifilaceae</taxon>
        <taxon>Labilibaculum</taxon>
    </lineage>
</organism>
<protein>
    <submittedName>
        <fullName evidence="1">Uncharacterized protein</fullName>
    </submittedName>
</protein>
<gene>
    <name evidence="2" type="ORF">DWB62_019625</name>
    <name evidence="1" type="ORF">GNY23_19625</name>
</gene>
<dbReference type="Pfam" id="PF19775">
    <property type="entry name" value="DUF6261"/>
    <property type="match status" value="1"/>
</dbReference>
<keyword evidence="3" id="KW-1185">Reference proteome</keyword>
<evidence type="ECO:0000313" key="2">
    <source>
        <dbReference type="EMBL" id="MVB09229.1"/>
    </source>
</evidence>
<dbReference type="OrthoDB" id="1123496at2"/>
<dbReference type="InterPro" id="IPR046228">
    <property type="entry name" value="DUF6261"/>
</dbReference>
<evidence type="ECO:0000313" key="4">
    <source>
        <dbReference type="Proteomes" id="UP000462449"/>
    </source>
</evidence>
<dbReference type="AlphaFoldDB" id="A0A7M4DBJ5"/>
<reference evidence="2 3" key="1">
    <citation type="submission" date="2019-11" db="EMBL/GenBank/DDBJ databases">
        <title>Draft genome sequence of Labilibaculum sp. strain SYP isolated from Black Sea.</title>
        <authorList>
            <person name="Yadav S."/>
            <person name="Villanueva L."/>
        </authorList>
    </citation>
    <scope>NUCLEOTIDE SEQUENCE [LARGE SCALE GENOMIC DNA]</scope>
    <source>
        <strain evidence="2 3">44</strain>
    </source>
</reference>
<dbReference type="EMBL" id="WOTW01000074">
    <property type="protein sequence ID" value="MUP40024.1"/>
    <property type="molecule type" value="Genomic_DNA"/>
</dbReference>
<evidence type="ECO:0000313" key="1">
    <source>
        <dbReference type="EMBL" id="MUP40024.1"/>
    </source>
</evidence>
<dbReference type="Proteomes" id="UP000285951">
    <property type="component" value="Unassembled WGS sequence"/>
</dbReference>